<feature type="non-terminal residue" evidence="2">
    <location>
        <position position="1"/>
    </location>
</feature>
<protein>
    <submittedName>
        <fullName evidence="2">Uncharacterized protein</fullName>
    </submittedName>
</protein>
<gene>
    <name evidence="2" type="ORF">Tci_893420</name>
</gene>
<reference evidence="2" key="1">
    <citation type="journal article" date="2019" name="Sci. Rep.">
        <title>Draft genome of Tanacetum cinerariifolium, the natural source of mosquito coil.</title>
        <authorList>
            <person name="Yamashiro T."/>
            <person name="Shiraishi A."/>
            <person name="Satake H."/>
            <person name="Nakayama K."/>
        </authorList>
    </citation>
    <scope>NUCLEOTIDE SEQUENCE</scope>
</reference>
<feature type="compositionally biased region" description="Basic and acidic residues" evidence="1">
    <location>
        <begin position="33"/>
        <end position="49"/>
    </location>
</feature>
<dbReference type="EMBL" id="BKCJ011329845">
    <property type="protein sequence ID" value="GFD21451.1"/>
    <property type="molecule type" value="Genomic_DNA"/>
</dbReference>
<feature type="region of interest" description="Disordered" evidence="1">
    <location>
        <begin position="1"/>
        <end position="49"/>
    </location>
</feature>
<dbReference type="AlphaFoldDB" id="A0A699UIB9"/>
<comment type="caution">
    <text evidence="2">The sequence shown here is derived from an EMBL/GenBank/DDBJ whole genome shotgun (WGS) entry which is preliminary data.</text>
</comment>
<name>A0A699UIB9_TANCI</name>
<proteinExistence type="predicted"/>
<evidence type="ECO:0000313" key="2">
    <source>
        <dbReference type="EMBL" id="GFD21451.1"/>
    </source>
</evidence>
<evidence type="ECO:0000256" key="1">
    <source>
        <dbReference type="SAM" id="MobiDB-lite"/>
    </source>
</evidence>
<organism evidence="2">
    <name type="scientific">Tanacetum cinerariifolium</name>
    <name type="common">Dalmatian daisy</name>
    <name type="synonym">Chrysanthemum cinerariifolium</name>
    <dbReference type="NCBI Taxonomy" id="118510"/>
    <lineage>
        <taxon>Eukaryota</taxon>
        <taxon>Viridiplantae</taxon>
        <taxon>Streptophyta</taxon>
        <taxon>Embryophyta</taxon>
        <taxon>Tracheophyta</taxon>
        <taxon>Spermatophyta</taxon>
        <taxon>Magnoliopsida</taxon>
        <taxon>eudicotyledons</taxon>
        <taxon>Gunneridae</taxon>
        <taxon>Pentapetalae</taxon>
        <taxon>asterids</taxon>
        <taxon>campanulids</taxon>
        <taxon>Asterales</taxon>
        <taxon>Asteraceae</taxon>
        <taxon>Asteroideae</taxon>
        <taxon>Anthemideae</taxon>
        <taxon>Anthemidinae</taxon>
        <taxon>Tanacetum</taxon>
    </lineage>
</organism>
<accession>A0A699UIB9</accession>
<sequence length="49" mass="5458">TSSVKISAPIKEKNGAPLIKDWEPDEEDEVESPPEKQKKPVEPSVDKVE</sequence>
<feature type="compositionally biased region" description="Acidic residues" evidence="1">
    <location>
        <begin position="23"/>
        <end position="32"/>
    </location>
</feature>